<evidence type="ECO:0000313" key="2">
    <source>
        <dbReference type="EMBL" id="RFM30301.1"/>
    </source>
</evidence>
<feature type="domain" description="Amidohydrolase-related" evidence="1">
    <location>
        <begin position="79"/>
        <end position="439"/>
    </location>
</feature>
<accession>A0A3E1NQV3</accession>
<proteinExistence type="predicted"/>
<dbReference type="PANTHER" id="PTHR43135">
    <property type="entry name" value="ALPHA-D-RIBOSE 1-METHYLPHOSPHONATE 5-TRIPHOSPHATE DIPHOSPHATASE"/>
    <property type="match status" value="1"/>
</dbReference>
<dbReference type="InterPro" id="IPR006680">
    <property type="entry name" value="Amidohydro-rel"/>
</dbReference>
<gene>
    <name evidence="2" type="ORF">DXN05_04880</name>
</gene>
<evidence type="ECO:0000259" key="1">
    <source>
        <dbReference type="Pfam" id="PF01979"/>
    </source>
</evidence>
<sequence>MKTHTQLLWIGLVLTAVGACKGMKRNHTITIFKGATIITVDSVLQQASLAIQDDTIAGIFSAGDPIAPDATVIDYTGKTIMPMLINGHGHLGLLQGDSAVSGNYTRENIIRQLKKYASFGVGSVMSMGTDHALIFPLRDSSQKGLIPGATIFTAGYGLGVNGGGPPPGFADKVMRPQGIPEAIKDIQQLAALHPDLVKVWVDDFSHTAPKMKEDIYDAIIQEAHNQHLRVAAHVFYQEDARRLVNAGVSVLAHSIRDTVISDSLVLAIKQKGVFYIPTLTLDEYNFAYGGDAYWLNDAFFKRSLEPGVWERLSSAAFKEKQLKDSTRQKKITAFKNAVTNLHKLDSAGVTIVLGTDSGAQPVRAQGFSEHLELELMEAAGVSPMHVIQAATINAARMLQVTNRGNIAIGKKADLLVLNGNPLNDIRQTRNIAAVWKNGVLQK</sequence>
<organism evidence="2 3">
    <name type="scientific">Deminuibacter soli</name>
    <dbReference type="NCBI Taxonomy" id="2291815"/>
    <lineage>
        <taxon>Bacteria</taxon>
        <taxon>Pseudomonadati</taxon>
        <taxon>Bacteroidota</taxon>
        <taxon>Chitinophagia</taxon>
        <taxon>Chitinophagales</taxon>
        <taxon>Chitinophagaceae</taxon>
        <taxon>Deminuibacter</taxon>
    </lineage>
</organism>
<dbReference type="InterPro" id="IPR011059">
    <property type="entry name" value="Metal-dep_hydrolase_composite"/>
</dbReference>
<evidence type="ECO:0000313" key="3">
    <source>
        <dbReference type="Proteomes" id="UP000261284"/>
    </source>
</evidence>
<dbReference type="RefSeq" id="WP_116846057.1">
    <property type="nucleotide sequence ID" value="NZ_QTJU01000001.1"/>
</dbReference>
<reference evidence="2 3" key="1">
    <citation type="submission" date="2018-08" db="EMBL/GenBank/DDBJ databases">
        <title>Chitinophagaceae sp. K23C18032701, a novel bacterium isolated from forest soil.</title>
        <authorList>
            <person name="Wang C."/>
        </authorList>
    </citation>
    <scope>NUCLEOTIDE SEQUENCE [LARGE SCALE GENOMIC DNA]</scope>
    <source>
        <strain evidence="2 3">K23C18032701</strain>
    </source>
</reference>
<dbReference type="InterPro" id="IPR051781">
    <property type="entry name" value="Metallo-dep_Hydrolase"/>
</dbReference>
<dbReference type="PANTHER" id="PTHR43135:SF3">
    <property type="entry name" value="ALPHA-D-RIBOSE 1-METHYLPHOSPHONATE 5-TRIPHOSPHATE DIPHOSPHATASE"/>
    <property type="match status" value="1"/>
</dbReference>
<dbReference type="SUPFAM" id="SSF51556">
    <property type="entry name" value="Metallo-dependent hydrolases"/>
    <property type="match status" value="1"/>
</dbReference>
<keyword evidence="2" id="KW-0378">Hydrolase</keyword>
<dbReference type="GO" id="GO:0016810">
    <property type="term" value="F:hydrolase activity, acting on carbon-nitrogen (but not peptide) bonds"/>
    <property type="evidence" value="ECO:0007669"/>
    <property type="project" value="InterPro"/>
</dbReference>
<dbReference type="OrthoDB" id="9797498at2"/>
<dbReference type="EMBL" id="QTJU01000001">
    <property type="protein sequence ID" value="RFM30301.1"/>
    <property type="molecule type" value="Genomic_DNA"/>
</dbReference>
<dbReference type="Proteomes" id="UP000261284">
    <property type="component" value="Unassembled WGS sequence"/>
</dbReference>
<name>A0A3E1NQV3_9BACT</name>
<protein>
    <submittedName>
        <fullName evidence="2">Amidohydrolase</fullName>
    </submittedName>
</protein>
<dbReference type="Gene3D" id="2.30.40.10">
    <property type="entry name" value="Urease, subunit C, domain 1"/>
    <property type="match status" value="1"/>
</dbReference>
<dbReference type="PROSITE" id="PS51257">
    <property type="entry name" value="PROKAR_LIPOPROTEIN"/>
    <property type="match status" value="1"/>
</dbReference>
<dbReference type="Gene3D" id="3.20.20.140">
    <property type="entry name" value="Metal-dependent hydrolases"/>
    <property type="match status" value="1"/>
</dbReference>
<dbReference type="InterPro" id="IPR032466">
    <property type="entry name" value="Metal_Hydrolase"/>
</dbReference>
<dbReference type="AlphaFoldDB" id="A0A3E1NQV3"/>
<dbReference type="SUPFAM" id="SSF51338">
    <property type="entry name" value="Composite domain of metallo-dependent hydrolases"/>
    <property type="match status" value="1"/>
</dbReference>
<keyword evidence="3" id="KW-1185">Reference proteome</keyword>
<dbReference type="Pfam" id="PF01979">
    <property type="entry name" value="Amidohydro_1"/>
    <property type="match status" value="1"/>
</dbReference>
<comment type="caution">
    <text evidence="2">The sequence shown here is derived from an EMBL/GenBank/DDBJ whole genome shotgun (WGS) entry which is preliminary data.</text>
</comment>